<organism evidence="2 3">
    <name type="scientific">Portunus trituberculatus</name>
    <name type="common">Swimming crab</name>
    <name type="synonym">Neptunus trituberculatus</name>
    <dbReference type="NCBI Taxonomy" id="210409"/>
    <lineage>
        <taxon>Eukaryota</taxon>
        <taxon>Metazoa</taxon>
        <taxon>Ecdysozoa</taxon>
        <taxon>Arthropoda</taxon>
        <taxon>Crustacea</taxon>
        <taxon>Multicrustacea</taxon>
        <taxon>Malacostraca</taxon>
        <taxon>Eumalacostraca</taxon>
        <taxon>Eucarida</taxon>
        <taxon>Decapoda</taxon>
        <taxon>Pleocyemata</taxon>
        <taxon>Brachyura</taxon>
        <taxon>Eubrachyura</taxon>
        <taxon>Portunoidea</taxon>
        <taxon>Portunidae</taxon>
        <taxon>Portuninae</taxon>
        <taxon>Portunus</taxon>
    </lineage>
</organism>
<proteinExistence type="predicted"/>
<evidence type="ECO:0000313" key="2">
    <source>
        <dbReference type="EMBL" id="MPC59986.1"/>
    </source>
</evidence>
<feature type="compositionally biased region" description="Basic and acidic residues" evidence="1">
    <location>
        <begin position="47"/>
        <end position="59"/>
    </location>
</feature>
<dbReference type="EMBL" id="VSRR010017055">
    <property type="protein sequence ID" value="MPC59986.1"/>
    <property type="molecule type" value="Genomic_DNA"/>
</dbReference>
<feature type="region of interest" description="Disordered" evidence="1">
    <location>
        <begin position="47"/>
        <end position="71"/>
    </location>
</feature>
<sequence length="91" mass="9715">MNVTKTALRMLRSKENGRLVVGLSTHHGGGAAAAGPAGAPLLPAWRWGDKGQGAREGKARGTTHGTTPYCHSRRVRSPLERRLPPPLCLKI</sequence>
<accession>A0A5B7GQV2</accession>
<evidence type="ECO:0000313" key="3">
    <source>
        <dbReference type="Proteomes" id="UP000324222"/>
    </source>
</evidence>
<keyword evidence="3" id="KW-1185">Reference proteome</keyword>
<evidence type="ECO:0000256" key="1">
    <source>
        <dbReference type="SAM" id="MobiDB-lite"/>
    </source>
</evidence>
<dbReference type="AlphaFoldDB" id="A0A5B7GQV2"/>
<comment type="caution">
    <text evidence="2">The sequence shown here is derived from an EMBL/GenBank/DDBJ whole genome shotgun (WGS) entry which is preliminary data.</text>
</comment>
<reference evidence="2 3" key="1">
    <citation type="submission" date="2019-05" db="EMBL/GenBank/DDBJ databases">
        <title>Another draft genome of Portunus trituberculatus and its Hox gene families provides insights of decapod evolution.</title>
        <authorList>
            <person name="Jeong J.-H."/>
            <person name="Song I."/>
            <person name="Kim S."/>
            <person name="Choi T."/>
            <person name="Kim D."/>
            <person name="Ryu S."/>
            <person name="Kim W."/>
        </authorList>
    </citation>
    <scope>NUCLEOTIDE SEQUENCE [LARGE SCALE GENOMIC DNA]</scope>
    <source>
        <tissue evidence="2">Muscle</tissue>
    </source>
</reference>
<protein>
    <submittedName>
        <fullName evidence="2">Uncharacterized protein</fullName>
    </submittedName>
</protein>
<gene>
    <name evidence="2" type="ORF">E2C01_054020</name>
</gene>
<dbReference type="Proteomes" id="UP000324222">
    <property type="component" value="Unassembled WGS sequence"/>
</dbReference>
<name>A0A5B7GQV2_PORTR</name>